<dbReference type="OrthoDB" id="8048523at2759"/>
<reference evidence="7 8" key="1">
    <citation type="submission" date="2017-12" db="EMBL/GenBank/DDBJ databases">
        <title>Sequencing, de novo assembly and annotation of complete genome of a new Thraustochytrid species, strain FCC1311.</title>
        <authorList>
            <person name="Sedici K."/>
            <person name="Godart F."/>
            <person name="Aiese Cigliano R."/>
            <person name="Sanseverino W."/>
            <person name="Barakat M."/>
            <person name="Ortet P."/>
            <person name="Marechal E."/>
            <person name="Cagnac O."/>
            <person name="Amato A."/>
        </authorList>
    </citation>
    <scope>NUCLEOTIDE SEQUENCE [LARGE SCALE GENOMIC DNA]</scope>
</reference>
<comment type="subcellular location">
    <subcellularLocation>
        <location evidence="1">Membrane</location>
        <topology evidence="1">Multi-pass membrane protein</topology>
    </subcellularLocation>
</comment>
<dbReference type="InterPro" id="IPR051415">
    <property type="entry name" value="LAAT-1"/>
</dbReference>
<dbReference type="AlphaFoldDB" id="A0A2R5G6Q7"/>
<dbReference type="Gene3D" id="1.20.1280.290">
    <property type="match status" value="2"/>
</dbReference>
<gene>
    <name evidence="7" type="ORF">FCC1311_022292</name>
</gene>
<dbReference type="InParanoid" id="A0A2R5G6Q7"/>
<feature type="compositionally biased region" description="Acidic residues" evidence="5">
    <location>
        <begin position="181"/>
        <end position="190"/>
    </location>
</feature>
<dbReference type="Proteomes" id="UP000241890">
    <property type="component" value="Unassembled WGS sequence"/>
</dbReference>
<dbReference type="GO" id="GO:0098852">
    <property type="term" value="C:lytic vacuole membrane"/>
    <property type="evidence" value="ECO:0007669"/>
    <property type="project" value="UniProtKB-ARBA"/>
</dbReference>
<evidence type="ECO:0000313" key="7">
    <source>
        <dbReference type="EMBL" id="GBG26009.1"/>
    </source>
</evidence>
<sequence>MAANGPTCTCYPAVKDGAHFNEWIAYHLGECVYSGAEISSVIVGFSSIGFWIACQMPQIIKNIRKRSASALSKWFLLEWFLGDALNLTGALLTKQLPTQLATAFLFICNDCIMISQLTYYSIYGVQEGDDQGSSDPDDDAAGSEDGNNSLRTALLQNSQSYGTSNGAGASSSGARYPVLQEGEELEESSEDGGAFESEGNHASSTSSRVLSLAALAIPLYSAALVQTQMQTTSKLGLTTGMSSNPVFMASDPAVSDIFGSHGVLPDCGAPASEVSKFANEVGTLIGWISAVVYLNSRLPQIIKNWRRKSVEGLSFLMFFCAVMGNTTYGMGVLLRDSSWKSIHKALPWLVGSLGTLALDFFILIQFWCYSDHPTDEDEAMAELEEADAMFVAATDAADRHDPSARAMAASARGHRRHALDALQKSPARGLYGIKAWNTSPFFKPSGAKPGHSRHSSMPPPLSLYDSNSLGVLPSDGDSQQASTAGSRPVSSSFSGTSLRDINS</sequence>
<keyword evidence="4 6" id="KW-0472">Membrane</keyword>
<feature type="region of interest" description="Disordered" evidence="5">
    <location>
        <begin position="181"/>
        <end position="202"/>
    </location>
</feature>
<dbReference type="PANTHER" id="PTHR16201">
    <property type="entry name" value="SEVEN TRANSMEMBRANE PROTEIN 1-RELATED"/>
    <property type="match status" value="1"/>
</dbReference>
<evidence type="ECO:0000256" key="2">
    <source>
        <dbReference type="ARBA" id="ARBA00022692"/>
    </source>
</evidence>
<keyword evidence="2 6" id="KW-0812">Transmembrane</keyword>
<feature type="compositionally biased region" description="Polar residues" evidence="5">
    <location>
        <begin position="476"/>
        <end position="503"/>
    </location>
</feature>
<feature type="compositionally biased region" description="Acidic residues" evidence="5">
    <location>
        <begin position="128"/>
        <end position="142"/>
    </location>
</feature>
<name>A0A2R5G6Q7_9STRA</name>
<evidence type="ECO:0000256" key="6">
    <source>
        <dbReference type="SAM" id="Phobius"/>
    </source>
</evidence>
<evidence type="ECO:0000256" key="4">
    <source>
        <dbReference type="ARBA" id="ARBA00023136"/>
    </source>
</evidence>
<dbReference type="FunFam" id="1.20.1280.290:FF:000009">
    <property type="entry name" value="PQ loop repeat family protein"/>
    <property type="match status" value="1"/>
</dbReference>
<dbReference type="GO" id="GO:0015174">
    <property type="term" value="F:basic amino acid transmembrane transporter activity"/>
    <property type="evidence" value="ECO:0007669"/>
    <property type="project" value="UniProtKB-ARBA"/>
</dbReference>
<protein>
    <submittedName>
        <fullName evidence="7">Lysosomal amino acid transporter 1-like</fullName>
    </submittedName>
</protein>
<evidence type="ECO:0000256" key="1">
    <source>
        <dbReference type="ARBA" id="ARBA00004141"/>
    </source>
</evidence>
<proteinExistence type="predicted"/>
<comment type="caution">
    <text evidence="7">The sequence shown here is derived from an EMBL/GenBank/DDBJ whole genome shotgun (WGS) entry which is preliminary data.</text>
</comment>
<feature type="region of interest" description="Disordered" evidence="5">
    <location>
        <begin position="128"/>
        <end position="148"/>
    </location>
</feature>
<accession>A0A2R5G6Q7</accession>
<evidence type="ECO:0000313" key="8">
    <source>
        <dbReference type="Proteomes" id="UP000241890"/>
    </source>
</evidence>
<evidence type="ECO:0000256" key="5">
    <source>
        <dbReference type="SAM" id="MobiDB-lite"/>
    </source>
</evidence>
<dbReference type="FunFam" id="1.20.1280.290:FF:000012">
    <property type="entry name" value="Vacuolar membrane PQ loop repeat protein"/>
    <property type="match status" value="1"/>
</dbReference>
<dbReference type="SMART" id="SM00679">
    <property type="entry name" value="CTNS"/>
    <property type="match status" value="2"/>
</dbReference>
<dbReference type="InterPro" id="IPR006603">
    <property type="entry name" value="PQ-loop_rpt"/>
</dbReference>
<keyword evidence="8" id="KW-1185">Reference proteome</keyword>
<feature type="transmembrane region" description="Helical" evidence="6">
    <location>
        <begin position="313"/>
        <end position="334"/>
    </location>
</feature>
<organism evidence="7 8">
    <name type="scientific">Hondaea fermentalgiana</name>
    <dbReference type="NCBI Taxonomy" id="2315210"/>
    <lineage>
        <taxon>Eukaryota</taxon>
        <taxon>Sar</taxon>
        <taxon>Stramenopiles</taxon>
        <taxon>Bigyra</taxon>
        <taxon>Labyrinthulomycetes</taxon>
        <taxon>Thraustochytrida</taxon>
        <taxon>Thraustochytriidae</taxon>
        <taxon>Hondaea</taxon>
    </lineage>
</organism>
<dbReference type="EMBL" id="BEYU01000017">
    <property type="protein sequence ID" value="GBG26009.1"/>
    <property type="molecule type" value="Genomic_DNA"/>
</dbReference>
<feature type="transmembrane region" description="Helical" evidence="6">
    <location>
        <begin position="346"/>
        <end position="367"/>
    </location>
</feature>
<evidence type="ECO:0000256" key="3">
    <source>
        <dbReference type="ARBA" id="ARBA00022989"/>
    </source>
</evidence>
<keyword evidence="3 6" id="KW-1133">Transmembrane helix</keyword>
<dbReference type="PANTHER" id="PTHR16201:SF34">
    <property type="entry name" value="LYSOSOMAL AMINO ACID TRANSPORTER 1"/>
    <property type="match status" value="1"/>
</dbReference>
<dbReference type="Pfam" id="PF04193">
    <property type="entry name" value="PQ-loop"/>
    <property type="match status" value="2"/>
</dbReference>
<feature type="region of interest" description="Disordered" evidence="5">
    <location>
        <begin position="444"/>
        <end position="503"/>
    </location>
</feature>